<protein>
    <submittedName>
        <fullName evidence="3">Uncharacterized protein</fullName>
    </submittedName>
</protein>
<dbReference type="GO" id="GO:0005741">
    <property type="term" value="C:mitochondrial outer membrane"/>
    <property type="evidence" value="ECO:0007669"/>
    <property type="project" value="InterPro"/>
</dbReference>
<dbReference type="GO" id="GO:1990593">
    <property type="term" value="F:nascent polypeptide-associated complex binding"/>
    <property type="evidence" value="ECO:0007669"/>
    <property type="project" value="InterPro"/>
</dbReference>
<dbReference type="PANTHER" id="PTHR38402">
    <property type="entry name" value="MITOCHONDRIAL OUTER MEMBRANE PROTEIN OM14"/>
    <property type="match status" value="1"/>
</dbReference>
<feature type="compositionally biased region" description="Basic and acidic residues" evidence="1">
    <location>
        <begin position="60"/>
        <end position="86"/>
    </location>
</feature>
<evidence type="ECO:0000313" key="4">
    <source>
        <dbReference type="Proteomes" id="UP000799440"/>
    </source>
</evidence>
<dbReference type="PANTHER" id="PTHR38402:SF1">
    <property type="entry name" value="MITOCHONDRIAL OUTER MEMBRANE PROTEIN OM14"/>
    <property type="match status" value="1"/>
</dbReference>
<dbReference type="OrthoDB" id="5422928at2759"/>
<feature type="transmembrane region" description="Helical" evidence="2">
    <location>
        <begin position="136"/>
        <end position="154"/>
    </location>
</feature>
<keyword evidence="4" id="KW-1185">Reference proteome</keyword>
<feature type="region of interest" description="Disordered" evidence="1">
    <location>
        <begin position="1"/>
        <end position="95"/>
    </location>
</feature>
<dbReference type="AlphaFoldDB" id="A0A6A6VK02"/>
<evidence type="ECO:0000256" key="1">
    <source>
        <dbReference type="SAM" id="MobiDB-lite"/>
    </source>
</evidence>
<name>A0A6A6VK02_9PLEO</name>
<proteinExistence type="predicted"/>
<evidence type="ECO:0000256" key="2">
    <source>
        <dbReference type="SAM" id="Phobius"/>
    </source>
</evidence>
<evidence type="ECO:0000313" key="3">
    <source>
        <dbReference type="EMBL" id="KAF2750054.1"/>
    </source>
</evidence>
<keyword evidence="2" id="KW-0472">Membrane</keyword>
<keyword evidence="2" id="KW-1133">Transmembrane helix</keyword>
<feature type="transmembrane region" description="Helical" evidence="2">
    <location>
        <begin position="104"/>
        <end position="124"/>
    </location>
</feature>
<dbReference type="GO" id="GO:0006626">
    <property type="term" value="P:protein targeting to mitochondrion"/>
    <property type="evidence" value="ECO:0007669"/>
    <property type="project" value="TreeGrafter"/>
</dbReference>
<sequence>MSYAEAAKKGPQQSAEEARAPAMPEVERSDESVHSLVDVDSPHVSSVPSDFETQSVKTDTQAERLELENRAKEQAAKEKELKDKAKQKAQRGKHLAKENAGNPVIMGNTLAVGVLGTFLGVGAYRKYMANELSWKVVGTWVGAVGLFAAADYYVSKYFFGKYPPKK</sequence>
<dbReference type="InterPro" id="IPR039454">
    <property type="entry name" value="OM14"/>
</dbReference>
<feature type="compositionally biased region" description="Low complexity" evidence="1">
    <location>
        <begin position="34"/>
        <end position="50"/>
    </location>
</feature>
<keyword evidence="2" id="KW-0812">Transmembrane</keyword>
<organism evidence="3 4">
    <name type="scientific">Sporormia fimetaria CBS 119925</name>
    <dbReference type="NCBI Taxonomy" id="1340428"/>
    <lineage>
        <taxon>Eukaryota</taxon>
        <taxon>Fungi</taxon>
        <taxon>Dikarya</taxon>
        <taxon>Ascomycota</taxon>
        <taxon>Pezizomycotina</taxon>
        <taxon>Dothideomycetes</taxon>
        <taxon>Pleosporomycetidae</taxon>
        <taxon>Pleosporales</taxon>
        <taxon>Sporormiaceae</taxon>
        <taxon>Sporormia</taxon>
    </lineage>
</organism>
<dbReference type="EMBL" id="MU006564">
    <property type="protein sequence ID" value="KAF2750054.1"/>
    <property type="molecule type" value="Genomic_DNA"/>
</dbReference>
<reference evidence="3" key="1">
    <citation type="journal article" date="2020" name="Stud. Mycol.">
        <title>101 Dothideomycetes genomes: a test case for predicting lifestyles and emergence of pathogens.</title>
        <authorList>
            <person name="Haridas S."/>
            <person name="Albert R."/>
            <person name="Binder M."/>
            <person name="Bloem J."/>
            <person name="Labutti K."/>
            <person name="Salamov A."/>
            <person name="Andreopoulos B."/>
            <person name="Baker S."/>
            <person name="Barry K."/>
            <person name="Bills G."/>
            <person name="Bluhm B."/>
            <person name="Cannon C."/>
            <person name="Castanera R."/>
            <person name="Culley D."/>
            <person name="Daum C."/>
            <person name="Ezra D."/>
            <person name="Gonzalez J."/>
            <person name="Henrissat B."/>
            <person name="Kuo A."/>
            <person name="Liang C."/>
            <person name="Lipzen A."/>
            <person name="Lutzoni F."/>
            <person name="Magnuson J."/>
            <person name="Mondo S."/>
            <person name="Nolan M."/>
            <person name="Ohm R."/>
            <person name="Pangilinan J."/>
            <person name="Park H.-J."/>
            <person name="Ramirez L."/>
            <person name="Alfaro M."/>
            <person name="Sun H."/>
            <person name="Tritt A."/>
            <person name="Yoshinaga Y."/>
            <person name="Zwiers L.-H."/>
            <person name="Turgeon B."/>
            <person name="Goodwin S."/>
            <person name="Spatafora J."/>
            <person name="Crous P."/>
            <person name="Grigoriev I."/>
        </authorList>
    </citation>
    <scope>NUCLEOTIDE SEQUENCE</scope>
    <source>
        <strain evidence="3">CBS 119925</strain>
    </source>
</reference>
<accession>A0A6A6VK02</accession>
<gene>
    <name evidence="3" type="ORF">M011DRAFT_464859</name>
</gene>
<dbReference type="Proteomes" id="UP000799440">
    <property type="component" value="Unassembled WGS sequence"/>
</dbReference>